<feature type="compositionally biased region" description="Gly residues" evidence="1">
    <location>
        <begin position="158"/>
        <end position="171"/>
    </location>
</feature>
<accession>A0ABU0KE38</accession>
<dbReference type="PANTHER" id="PTHR40050:SF1">
    <property type="entry name" value="INNER SPORE COAT PROTEIN H"/>
    <property type="match status" value="1"/>
</dbReference>
<name>A0ABU0KE38_9ACTN</name>
<feature type="compositionally biased region" description="Gly residues" evidence="1">
    <location>
        <begin position="422"/>
        <end position="461"/>
    </location>
</feature>
<comment type="caution">
    <text evidence="2">The sequence shown here is derived from an EMBL/GenBank/DDBJ whole genome shotgun (WGS) entry which is preliminary data.</text>
</comment>
<dbReference type="RefSeq" id="WP_258902928.1">
    <property type="nucleotide sequence ID" value="NZ_JAUSWC010000004.1"/>
</dbReference>
<feature type="region of interest" description="Disordered" evidence="1">
    <location>
        <begin position="131"/>
        <end position="171"/>
    </location>
</feature>
<feature type="compositionally biased region" description="Low complexity" evidence="1">
    <location>
        <begin position="148"/>
        <end position="157"/>
    </location>
</feature>
<proteinExistence type="predicted"/>
<evidence type="ECO:0000313" key="3">
    <source>
        <dbReference type="Proteomes" id="UP001236795"/>
    </source>
</evidence>
<dbReference type="PANTHER" id="PTHR40050">
    <property type="entry name" value="INNER SPORE COAT PROTEIN H"/>
    <property type="match status" value="1"/>
</dbReference>
<organism evidence="2 3">
    <name type="scientific">Streptomyces thermodiastaticus</name>
    <dbReference type="NCBI Taxonomy" id="44061"/>
    <lineage>
        <taxon>Bacteria</taxon>
        <taxon>Bacillati</taxon>
        <taxon>Actinomycetota</taxon>
        <taxon>Actinomycetes</taxon>
        <taxon>Kitasatosporales</taxon>
        <taxon>Streptomycetaceae</taxon>
        <taxon>Streptomyces</taxon>
    </lineage>
</organism>
<feature type="compositionally biased region" description="Gly residues" evidence="1">
    <location>
        <begin position="493"/>
        <end position="542"/>
    </location>
</feature>
<keyword evidence="2" id="KW-0946">Virion</keyword>
<keyword evidence="2" id="KW-0167">Capsid protein</keyword>
<dbReference type="Pfam" id="PF08757">
    <property type="entry name" value="CotH"/>
    <property type="match status" value="1"/>
</dbReference>
<keyword evidence="3" id="KW-1185">Reference proteome</keyword>
<reference evidence="2 3" key="1">
    <citation type="submission" date="2023-07" db="EMBL/GenBank/DDBJ databases">
        <title>Genomic Encyclopedia of Type Strains, Phase IV (KMG-IV): sequencing the most valuable type-strain genomes for metagenomic binning, comparative biology and taxonomic classification.</title>
        <authorList>
            <person name="Goeker M."/>
        </authorList>
    </citation>
    <scope>NUCLEOTIDE SEQUENCE [LARGE SCALE GENOMIC DNA]</scope>
    <source>
        <strain evidence="2 3">DSM 40573</strain>
    </source>
</reference>
<dbReference type="EMBL" id="JAUSWC010000004">
    <property type="protein sequence ID" value="MDQ0486608.1"/>
    <property type="molecule type" value="Genomic_DNA"/>
</dbReference>
<dbReference type="Proteomes" id="UP001236795">
    <property type="component" value="Unassembled WGS sequence"/>
</dbReference>
<dbReference type="InterPro" id="IPR014867">
    <property type="entry name" value="Spore_coat_CotH_CotH2/3/7"/>
</dbReference>
<feature type="compositionally biased region" description="Low complexity" evidence="1">
    <location>
        <begin position="462"/>
        <end position="492"/>
    </location>
</feature>
<evidence type="ECO:0000313" key="2">
    <source>
        <dbReference type="EMBL" id="MDQ0486608.1"/>
    </source>
</evidence>
<feature type="region of interest" description="Disordered" evidence="1">
    <location>
        <begin position="420"/>
        <end position="542"/>
    </location>
</feature>
<evidence type="ECO:0000256" key="1">
    <source>
        <dbReference type="SAM" id="MobiDB-lite"/>
    </source>
</evidence>
<sequence>MSGGTSARRGRRLRDRLPVRLRHHWKPAASLGVGLVCLVWAFGDARVSPYVTSSSRAEADTIVDDVRGTVGLYDASVPHSIEVTYRQADFDKMMKEFEEDGTKDYIEADLVIDGVALNDVGLRLKGNSTLQSLRGNRGMPGGGRDLPEGAQEAPGRAGAEGGAGGPGGAGGVGGAGGAEGAGGAGGAAGPGGMGGGGMTQYDLSAEKPEELPWLVKIDEYIEGRAYQGEREISLRPGVDGQVPLNEALSLALTDESGQKAERYSFTRFTVNNRPTVTRLMVEAPDTEYAEEVEDGNGVLYKARAGSSFTYRGDDPTEYESDFRQLNKKGSQDLEPVMRLIKWVDGATDEEFARDLDTYVDVESLASYVAAQNLLLNFDDMAGPGKNYLLWYDLDTKKFSVLGWDYNLTFSGDATAGPDDSVGMGGGGMRPGAGNAGAGNGTGGGTADGGTTSGGTSTGGTGAQEPPAGMPEGFPEGMPEGLPEGVPEGTPEGFPGGTAGDGGTAGNGTAGNGTAGNGTAGNGTAGNGGTPGDDTNRGGGPGFAGHPLKTKFLASDAFDEVYKKAYRELYKTFYASGTAEKELRTLAEQARAAGADSDELDTAVTRLTTTVTERAKALAADKDVTG</sequence>
<protein>
    <submittedName>
        <fullName evidence="2">Spore coat protein CotH</fullName>
    </submittedName>
</protein>
<gene>
    <name evidence="2" type="ORF">QO019_001443</name>
</gene>